<dbReference type="PROSITE" id="PS00086">
    <property type="entry name" value="CYTOCHROME_P450"/>
    <property type="match status" value="1"/>
</dbReference>
<evidence type="ECO:0000256" key="7">
    <source>
        <dbReference type="SAM" id="Phobius"/>
    </source>
</evidence>
<keyword evidence="9" id="KW-1185">Reference proteome</keyword>
<accession>A0ABR3T676</accession>
<evidence type="ECO:0000313" key="8">
    <source>
        <dbReference type="EMBL" id="KAL1634666.1"/>
    </source>
</evidence>
<dbReference type="InterPro" id="IPR001128">
    <property type="entry name" value="Cyt_P450"/>
</dbReference>
<keyword evidence="7" id="KW-1133">Transmembrane helix</keyword>
<dbReference type="Gene3D" id="1.10.630.10">
    <property type="entry name" value="Cytochrome P450"/>
    <property type="match status" value="1"/>
</dbReference>
<gene>
    <name evidence="8" type="ORF">SLS58_010565</name>
</gene>
<evidence type="ECO:0000256" key="3">
    <source>
        <dbReference type="ARBA" id="ARBA00022617"/>
    </source>
</evidence>
<keyword evidence="4 6" id="KW-0479">Metal-binding</keyword>
<organism evidence="8 9">
    <name type="scientific">Diplodia intermedia</name>
    <dbReference type="NCBI Taxonomy" id="856260"/>
    <lineage>
        <taxon>Eukaryota</taxon>
        <taxon>Fungi</taxon>
        <taxon>Dikarya</taxon>
        <taxon>Ascomycota</taxon>
        <taxon>Pezizomycotina</taxon>
        <taxon>Dothideomycetes</taxon>
        <taxon>Dothideomycetes incertae sedis</taxon>
        <taxon>Botryosphaeriales</taxon>
        <taxon>Botryosphaeriaceae</taxon>
        <taxon>Diplodia</taxon>
    </lineage>
</organism>
<evidence type="ECO:0000256" key="5">
    <source>
        <dbReference type="ARBA" id="ARBA00023004"/>
    </source>
</evidence>
<dbReference type="Proteomes" id="UP001521184">
    <property type="component" value="Unassembled WGS sequence"/>
</dbReference>
<proteinExistence type="inferred from homology"/>
<dbReference type="PANTHER" id="PTHR24305:SF210">
    <property type="entry name" value="CYTOCHROME P450 MONOOXYGENASE ASQL-RELATED"/>
    <property type="match status" value="1"/>
</dbReference>
<comment type="cofactor">
    <cofactor evidence="1">
        <name>heme</name>
        <dbReference type="ChEBI" id="CHEBI:30413"/>
    </cofactor>
</comment>
<evidence type="ECO:0000256" key="6">
    <source>
        <dbReference type="RuleBase" id="RU000461"/>
    </source>
</evidence>
<sequence>MEQAWFPEQSAVSLLLRGVVTLYILHFLGRTFYGVFLSPLAKYPGPKLNAATALPFWYNTLRGDQATWIQRLHTQYGPVVRLSPARLSYITAQAWKDIYGHRTTTTKDPKFYSPPINGVHSLVTEPSNDAHGRMRKIFSHAFSHKALVEQEALIASYADLLVRKTRGDIVATATTTTKKRFDLVKLFNFTTFDIMADLTFGEPLHQLETSAYAPWVTAIFGGFKASDMARVTLEYPLLRRIWNMAMPPRLLAMRREHFQHAVDRVEARLASPSGKADIWELVLRDGGCMDAAQMHSNAALFMLAGTETTATLLSGLVFWLLRNPRAMQALVGEIRGAFAAEEDMGLVNLQRLRYMDACVQEAFRMYPPVPIGGPRRVADGGAEICGAWVPGGTTVFVSQFAAYRSPLNFRDPESFVPERWMDGTGYETDSKEVLQPFSFGPRNCLGKNLAYHEIRLILARTLWAFDIELCDESKDWAKQKSWTLWDKPPLMVRLTPVNKK</sequence>
<keyword evidence="5 6" id="KW-0408">Iron</keyword>
<feature type="transmembrane region" description="Helical" evidence="7">
    <location>
        <begin position="298"/>
        <end position="321"/>
    </location>
</feature>
<comment type="caution">
    <text evidence="8">The sequence shown here is derived from an EMBL/GenBank/DDBJ whole genome shotgun (WGS) entry which is preliminary data.</text>
</comment>
<keyword evidence="6" id="KW-0560">Oxidoreductase</keyword>
<protein>
    <recommendedName>
        <fullName evidence="10">Cytochrome p450</fullName>
    </recommendedName>
</protein>
<keyword evidence="3 6" id="KW-0349">Heme</keyword>
<evidence type="ECO:0000256" key="1">
    <source>
        <dbReference type="ARBA" id="ARBA00001971"/>
    </source>
</evidence>
<evidence type="ECO:0000313" key="9">
    <source>
        <dbReference type="Proteomes" id="UP001521184"/>
    </source>
</evidence>
<dbReference type="InterPro" id="IPR017972">
    <property type="entry name" value="Cyt_P450_CS"/>
</dbReference>
<dbReference type="EMBL" id="JAKEKT020000127">
    <property type="protein sequence ID" value="KAL1634666.1"/>
    <property type="molecule type" value="Genomic_DNA"/>
</dbReference>
<keyword evidence="7" id="KW-0472">Membrane</keyword>
<evidence type="ECO:0008006" key="10">
    <source>
        <dbReference type="Google" id="ProtNLM"/>
    </source>
</evidence>
<evidence type="ECO:0000256" key="4">
    <source>
        <dbReference type="ARBA" id="ARBA00022723"/>
    </source>
</evidence>
<dbReference type="InterPro" id="IPR050121">
    <property type="entry name" value="Cytochrome_P450_monoxygenase"/>
</dbReference>
<dbReference type="InterPro" id="IPR036396">
    <property type="entry name" value="Cyt_P450_sf"/>
</dbReference>
<dbReference type="PRINTS" id="PR00385">
    <property type="entry name" value="P450"/>
</dbReference>
<dbReference type="Pfam" id="PF00067">
    <property type="entry name" value="p450"/>
    <property type="match status" value="1"/>
</dbReference>
<comment type="similarity">
    <text evidence="2 6">Belongs to the cytochrome P450 family.</text>
</comment>
<dbReference type="SUPFAM" id="SSF48264">
    <property type="entry name" value="Cytochrome P450"/>
    <property type="match status" value="1"/>
</dbReference>
<keyword evidence="7" id="KW-0812">Transmembrane</keyword>
<keyword evidence="6" id="KW-0503">Monooxygenase</keyword>
<dbReference type="PRINTS" id="PR00463">
    <property type="entry name" value="EP450I"/>
</dbReference>
<dbReference type="InterPro" id="IPR002401">
    <property type="entry name" value="Cyt_P450_E_grp-I"/>
</dbReference>
<dbReference type="PANTHER" id="PTHR24305">
    <property type="entry name" value="CYTOCHROME P450"/>
    <property type="match status" value="1"/>
</dbReference>
<reference evidence="8 9" key="1">
    <citation type="journal article" date="2023" name="Plant Dis.">
        <title>First Report of Diplodia intermedia Causing Canker and Dieback Diseases on Apple Trees in Canada.</title>
        <authorList>
            <person name="Ellouze W."/>
            <person name="Ilyukhin E."/>
            <person name="Sulman M."/>
            <person name="Ali S."/>
        </authorList>
    </citation>
    <scope>NUCLEOTIDE SEQUENCE [LARGE SCALE GENOMIC DNA]</scope>
    <source>
        <strain evidence="8 9">M45-28</strain>
    </source>
</reference>
<dbReference type="CDD" id="cd11058">
    <property type="entry name" value="CYP60B-like"/>
    <property type="match status" value="1"/>
</dbReference>
<name>A0ABR3T676_9PEZI</name>
<evidence type="ECO:0000256" key="2">
    <source>
        <dbReference type="ARBA" id="ARBA00010617"/>
    </source>
</evidence>